<feature type="domain" description="AAA" evidence="1">
    <location>
        <begin position="18"/>
        <end position="151"/>
    </location>
</feature>
<evidence type="ECO:0000259" key="1">
    <source>
        <dbReference type="Pfam" id="PF13173"/>
    </source>
</evidence>
<proteinExistence type="predicted"/>
<protein>
    <recommendedName>
        <fullName evidence="5">ATPase</fullName>
    </recommendedName>
</protein>
<evidence type="ECO:0008006" key="5">
    <source>
        <dbReference type="Google" id="ProtNLM"/>
    </source>
</evidence>
<dbReference type="Proteomes" id="UP000664360">
    <property type="component" value="Chromosome"/>
</dbReference>
<dbReference type="SUPFAM" id="SSF52540">
    <property type="entry name" value="P-loop containing nucleoside triphosphate hydrolases"/>
    <property type="match status" value="1"/>
</dbReference>
<dbReference type="EMBL" id="CP147250">
    <property type="protein sequence ID" value="WYJ78728.1"/>
    <property type="molecule type" value="Genomic_DNA"/>
</dbReference>
<evidence type="ECO:0000313" key="4">
    <source>
        <dbReference type="Proteomes" id="UP000664360"/>
    </source>
</evidence>
<accession>A0ABZ2SSL3</accession>
<keyword evidence="4" id="KW-1185">Reference proteome</keyword>
<dbReference type="InterPro" id="IPR027417">
    <property type="entry name" value="P-loop_NTPase"/>
</dbReference>
<dbReference type="RefSeq" id="WP_206858675.1">
    <property type="nucleotide sequence ID" value="NZ_CP147250.1"/>
</dbReference>
<dbReference type="Pfam" id="PF13173">
    <property type="entry name" value="AAA_14"/>
    <property type="match status" value="1"/>
</dbReference>
<gene>
    <name evidence="3" type="ORF">DOK79_000234</name>
</gene>
<dbReference type="InterPro" id="IPR041682">
    <property type="entry name" value="AAA_14"/>
</dbReference>
<dbReference type="PANTHER" id="PTHR33295">
    <property type="entry name" value="ATPASE"/>
    <property type="match status" value="1"/>
</dbReference>
<feature type="domain" description="DUF4143" evidence="2">
    <location>
        <begin position="204"/>
        <end position="344"/>
    </location>
</feature>
<reference evidence="3 4" key="1">
    <citation type="submission" date="2021-03" db="EMBL/GenBank/DDBJ databases">
        <authorList>
            <person name="Gilmore M.S."/>
            <person name="Schwartzman J."/>
            <person name="Van Tyne D."/>
            <person name="Martin M."/>
            <person name="Earl A.M."/>
            <person name="Manson A.L."/>
            <person name="Straub T."/>
            <person name="Salamzade R."/>
            <person name="Saavedra J."/>
            <person name="Lebreton F."/>
            <person name="Prichula J."/>
            <person name="Schaufler K."/>
            <person name="Gaca A."/>
            <person name="Sgardioli B."/>
            <person name="Wagenaar J."/>
            <person name="Strong T."/>
        </authorList>
    </citation>
    <scope>NUCLEOTIDE SEQUENCE [LARGE SCALE GENOMIC DNA]</scope>
    <source>
        <strain evidence="3 4">DIV1094</strain>
    </source>
</reference>
<name>A0ABZ2SSL3_9ENTE</name>
<dbReference type="InterPro" id="IPR025420">
    <property type="entry name" value="DUF4143"/>
</dbReference>
<organism evidence="3 4">
    <name type="scientific">Candidatus Enterococcus mangumiae</name>
    <dbReference type="NCBI Taxonomy" id="2230878"/>
    <lineage>
        <taxon>Bacteria</taxon>
        <taxon>Bacillati</taxon>
        <taxon>Bacillota</taxon>
        <taxon>Bacilli</taxon>
        <taxon>Lactobacillales</taxon>
        <taxon>Enterococcaceae</taxon>
        <taxon>Enterococcus</taxon>
    </lineage>
</organism>
<dbReference type="Pfam" id="PF13635">
    <property type="entry name" value="DUF4143"/>
    <property type="match status" value="1"/>
</dbReference>
<evidence type="ECO:0000259" key="2">
    <source>
        <dbReference type="Pfam" id="PF13635"/>
    </source>
</evidence>
<dbReference type="PANTHER" id="PTHR33295:SF20">
    <property type="entry name" value="ATPASE"/>
    <property type="match status" value="1"/>
</dbReference>
<reference evidence="3 4" key="2">
    <citation type="submission" date="2024-03" db="EMBL/GenBank/DDBJ databases">
        <title>The Genome Sequence of Enterococcus sp. DIV1094.</title>
        <authorList>
            <consortium name="The Broad Institute Genomics Platform"/>
            <consortium name="The Broad Institute Microbial Omics Core"/>
            <consortium name="The Broad Institute Genomic Center for Infectious Diseases"/>
            <person name="Earl A."/>
            <person name="Manson A."/>
            <person name="Gilmore M."/>
            <person name="Schwartman J."/>
            <person name="Shea T."/>
            <person name="Abouelleil A."/>
            <person name="Cao P."/>
            <person name="Chapman S."/>
            <person name="Cusick C."/>
            <person name="Young S."/>
            <person name="Neafsey D."/>
            <person name="Nusbaum C."/>
            <person name="Birren B."/>
        </authorList>
    </citation>
    <scope>NUCLEOTIDE SEQUENCE [LARGE SCALE GENOMIC DNA]</scope>
    <source>
        <strain evidence="3 4">DIV1094</strain>
    </source>
</reference>
<sequence length="409" mass="47808">MIVRKNYLELIIPFVDTEPIKVMTGVRRSGKSIMLELIQNYLKSKGVKEEQFIIINFEELIFEPYLEYHALNDYIEKKIAQTNLKTYIFLDEIQEVNHFEKVINSLRATYKSRVDIYITGSNAKLLSGELSTLISGRYVQFEIYPFKFLEYVEGRRSIGDNRSENDLFQSYLVEGGMPFPVFQNIQYRDRLNYLSDVYNSIILKDIIERENLRDPELLRRLLNFVLGNVGRTFSANSITKYLKNEGLKVSPTTILNYLGFATDAYAIIPLKRYDVQGKKFLASQEKYYVVDHGLRQAIIGRNEEDLELVLENIVLLELMARGYEVSVGKTNQYEIDFIAERKTETKIDRKYIQVSYLLASPETREREFRPLKEIADNYDKMVLTLDPFTSDVDGIAHVNLIQWLLDDNY</sequence>
<evidence type="ECO:0000313" key="3">
    <source>
        <dbReference type="EMBL" id="WYJ78728.1"/>
    </source>
</evidence>